<dbReference type="InterPro" id="IPR001763">
    <property type="entry name" value="Rhodanese-like_dom"/>
</dbReference>
<protein>
    <recommendedName>
        <fullName evidence="1">Rhodanese domain-containing protein</fullName>
    </recommendedName>
</protein>
<dbReference type="SMART" id="SM00450">
    <property type="entry name" value="RHOD"/>
    <property type="match status" value="1"/>
</dbReference>
<feature type="domain" description="Rhodanese" evidence="1">
    <location>
        <begin position="51"/>
        <end position="141"/>
    </location>
</feature>
<dbReference type="PANTHER" id="PTHR43031:SF1">
    <property type="entry name" value="PYRIDINE NUCLEOTIDE-DISULPHIDE OXIDOREDUCTASE"/>
    <property type="match status" value="1"/>
</dbReference>
<dbReference type="PROSITE" id="PS50206">
    <property type="entry name" value="RHODANESE_3"/>
    <property type="match status" value="1"/>
</dbReference>
<dbReference type="Gene3D" id="3.40.250.10">
    <property type="entry name" value="Rhodanese-like domain"/>
    <property type="match status" value="1"/>
</dbReference>
<accession>A0ABQ3WUQ7</accession>
<reference evidence="2" key="1">
    <citation type="submission" date="2021-01" db="EMBL/GenBank/DDBJ databases">
        <title>Whole genome shotgun sequence of Actinoplanes capillaceus NBRC 16408.</title>
        <authorList>
            <person name="Komaki H."/>
            <person name="Tamura T."/>
        </authorList>
    </citation>
    <scope>NUCLEOTIDE SEQUENCE [LARGE SCALE GENOMIC DNA]</scope>
    <source>
        <strain evidence="2">NBRC 16408</strain>
    </source>
</reference>
<dbReference type="Pfam" id="PF00581">
    <property type="entry name" value="Rhodanese"/>
    <property type="match status" value="1"/>
</dbReference>
<comment type="caution">
    <text evidence="2">The sequence shown here is derived from an EMBL/GenBank/DDBJ whole genome shotgun (WGS) entry which is preliminary data.</text>
</comment>
<dbReference type="SUPFAM" id="SSF52821">
    <property type="entry name" value="Rhodanese/Cell cycle control phosphatase"/>
    <property type="match status" value="1"/>
</dbReference>
<dbReference type="PANTHER" id="PTHR43031">
    <property type="entry name" value="FAD-DEPENDENT OXIDOREDUCTASE"/>
    <property type="match status" value="1"/>
</dbReference>
<dbReference type="RefSeq" id="WP_204300075.1">
    <property type="nucleotide sequence ID" value="NZ_BAAAGQ010000017.1"/>
</dbReference>
<dbReference type="EMBL" id="BOMF01000138">
    <property type="protein sequence ID" value="GID49999.1"/>
    <property type="molecule type" value="Genomic_DNA"/>
</dbReference>
<dbReference type="InterPro" id="IPR050229">
    <property type="entry name" value="GlpE_sulfurtransferase"/>
</dbReference>
<sequence length="144" mass="15686">MTDTATSAPPHTGSRVLGVAPADSAEALDFFRRRLRCETDPYDVHHDIEAGETGLVVLDVRRREAYDAGHVAGARSLPHQLMTPDVLAGLDPEMVYVTYGWGPGCNGGVRAAIALSEYGLRVKEMMGGLEYWQRQGYPIARSTP</sequence>
<dbReference type="InterPro" id="IPR036873">
    <property type="entry name" value="Rhodanese-like_dom_sf"/>
</dbReference>
<gene>
    <name evidence="2" type="ORF">Aca07nite_72740</name>
</gene>
<evidence type="ECO:0000259" key="1">
    <source>
        <dbReference type="PROSITE" id="PS50206"/>
    </source>
</evidence>
<organism evidence="2">
    <name type="scientific">Actinoplanes campanulatus</name>
    <dbReference type="NCBI Taxonomy" id="113559"/>
    <lineage>
        <taxon>Bacteria</taxon>
        <taxon>Bacillati</taxon>
        <taxon>Actinomycetota</taxon>
        <taxon>Actinomycetes</taxon>
        <taxon>Micromonosporales</taxon>
        <taxon>Micromonosporaceae</taxon>
        <taxon>Actinoplanes</taxon>
    </lineage>
</organism>
<evidence type="ECO:0000313" key="2">
    <source>
        <dbReference type="EMBL" id="GID49999.1"/>
    </source>
</evidence>
<proteinExistence type="predicted"/>
<name>A0ABQ3WUQ7_9ACTN</name>